<keyword evidence="2" id="KW-0687">Ribonucleoprotein</keyword>
<evidence type="ECO:0000313" key="3">
    <source>
        <dbReference type="Proteomes" id="UP001281761"/>
    </source>
</evidence>
<dbReference type="EMBL" id="JARBJD010000001">
    <property type="protein sequence ID" value="KAK2964909.1"/>
    <property type="molecule type" value="Genomic_DNA"/>
</dbReference>
<feature type="compositionally biased region" description="Basic and acidic residues" evidence="1">
    <location>
        <begin position="381"/>
        <end position="398"/>
    </location>
</feature>
<feature type="compositionally biased region" description="Acidic residues" evidence="1">
    <location>
        <begin position="324"/>
        <end position="337"/>
    </location>
</feature>
<dbReference type="PANTHER" id="PTHR13237:SF9">
    <property type="entry name" value="NEUROGUIDIN"/>
    <property type="match status" value="1"/>
</dbReference>
<evidence type="ECO:0000313" key="2">
    <source>
        <dbReference type="EMBL" id="KAK2964909.1"/>
    </source>
</evidence>
<feature type="region of interest" description="Disordered" evidence="1">
    <location>
        <begin position="116"/>
        <end position="174"/>
    </location>
</feature>
<evidence type="ECO:0000256" key="1">
    <source>
        <dbReference type="SAM" id="MobiDB-lite"/>
    </source>
</evidence>
<feature type="compositionally biased region" description="Basic and acidic residues" evidence="1">
    <location>
        <begin position="147"/>
        <end position="174"/>
    </location>
</feature>
<name>A0ABQ9YMW2_9EUKA</name>
<proteinExistence type="predicted"/>
<feature type="compositionally biased region" description="Basic residues" evidence="1">
    <location>
        <begin position="371"/>
        <end position="380"/>
    </location>
</feature>
<dbReference type="PANTHER" id="PTHR13237">
    <property type="entry name" value="SOMETHING ABOUT SILENCING PROTEIN 10-RELATED"/>
    <property type="match status" value="1"/>
</dbReference>
<feature type="compositionally biased region" description="Polar residues" evidence="1">
    <location>
        <begin position="407"/>
        <end position="419"/>
    </location>
</feature>
<reference evidence="2 3" key="1">
    <citation type="journal article" date="2022" name="bioRxiv">
        <title>Genomics of Preaxostyla Flagellates Illuminates Evolutionary Transitions and the Path Towards Mitochondrial Loss.</title>
        <authorList>
            <person name="Novak L.V.F."/>
            <person name="Treitli S.C."/>
            <person name="Pyrih J."/>
            <person name="Halakuc P."/>
            <person name="Pipaliya S.V."/>
            <person name="Vacek V."/>
            <person name="Brzon O."/>
            <person name="Soukal P."/>
            <person name="Eme L."/>
            <person name="Dacks J.B."/>
            <person name="Karnkowska A."/>
            <person name="Elias M."/>
            <person name="Hampl V."/>
        </authorList>
    </citation>
    <scope>NUCLEOTIDE SEQUENCE [LARGE SCALE GENOMIC DNA]</scope>
    <source>
        <strain evidence="2">NAU3</strain>
        <tissue evidence="2">Gut</tissue>
    </source>
</reference>
<feature type="compositionally biased region" description="Polar residues" evidence="1">
    <location>
        <begin position="130"/>
        <end position="146"/>
    </location>
</feature>
<accession>A0ABQ9YMW2</accession>
<dbReference type="Proteomes" id="UP001281761">
    <property type="component" value="Unassembled WGS sequence"/>
</dbReference>
<feature type="region of interest" description="Disordered" evidence="1">
    <location>
        <begin position="323"/>
        <end position="427"/>
    </location>
</feature>
<sequence length="427" mass="48808">MTSIPDDEREMIRVLSSFSSEIETLLPKIARVKSNPVGAGKGFTFLDAKNVAMSNYLVLMAQYMSSKIAGDDLTTLQDSLVLPLVEQRVITEKIDTLDSKYEHQIDKMMKIAKSGRASSTSSSILRFRPQPSQMISKLESSSNTQENDNRGKPEAYKPPKIRQHEMPTRLDREQERREKLLQNRLSNSRVVNELRAEIEDLPDRELSLADERQMLMTDAQQRRLKELQEFEEENYKRASLSKKQKKDLNLLDGSSKLSTDLHRFPTAERELQSILDDVEQIDRMLKQTIGTGGQKPTFSDGLGLDESNSDISVSEIDADIYGVGEDDGVEDSIDEEIMPTRTNRRSEKLVMSDGEESSIEDDISRPSRSIQKQKRTHSHQSKRDKVVQRRKEKKEFGKKGKPKRHNSLGSLGVSWSNDYRQGKRHKH</sequence>
<comment type="caution">
    <text evidence="2">The sequence shown here is derived from an EMBL/GenBank/DDBJ whole genome shotgun (WGS) entry which is preliminary data.</text>
</comment>
<keyword evidence="3" id="KW-1185">Reference proteome</keyword>
<protein>
    <submittedName>
        <fullName evidence="2">U3 small nucleolar ribonucleoprotein LCP5</fullName>
    </submittedName>
</protein>
<organism evidence="2 3">
    <name type="scientific">Blattamonas nauphoetae</name>
    <dbReference type="NCBI Taxonomy" id="2049346"/>
    <lineage>
        <taxon>Eukaryota</taxon>
        <taxon>Metamonada</taxon>
        <taxon>Preaxostyla</taxon>
        <taxon>Oxymonadida</taxon>
        <taxon>Blattamonas</taxon>
    </lineage>
</organism>
<dbReference type="GO" id="GO:1990904">
    <property type="term" value="C:ribonucleoprotein complex"/>
    <property type="evidence" value="ECO:0007669"/>
    <property type="project" value="UniProtKB-KW"/>
</dbReference>
<gene>
    <name evidence="2" type="ORF">BLNAU_210</name>
</gene>